<feature type="region of interest" description="Disordered" evidence="1">
    <location>
        <begin position="244"/>
        <end position="269"/>
    </location>
</feature>
<dbReference type="GeneID" id="37267170"/>
<feature type="region of interest" description="Disordered" evidence="1">
    <location>
        <begin position="79"/>
        <end position="99"/>
    </location>
</feature>
<reference evidence="2 3" key="1">
    <citation type="journal article" date="2018" name="Mol. Biol. Evol.">
        <title>Broad Genomic Sampling Reveals a Smut Pathogenic Ancestry of the Fungal Clade Ustilaginomycotina.</title>
        <authorList>
            <person name="Kijpornyongpan T."/>
            <person name="Mondo S.J."/>
            <person name="Barry K."/>
            <person name="Sandor L."/>
            <person name="Lee J."/>
            <person name="Lipzen A."/>
            <person name="Pangilinan J."/>
            <person name="LaButti K."/>
            <person name="Hainaut M."/>
            <person name="Henrissat B."/>
            <person name="Grigoriev I.V."/>
            <person name="Spatafora J.W."/>
            <person name="Aime M.C."/>
        </authorList>
    </citation>
    <scope>NUCLEOTIDE SEQUENCE [LARGE SCALE GENOMIC DNA]</scope>
    <source>
        <strain evidence="2 3">MCA 4186</strain>
    </source>
</reference>
<dbReference type="RefSeq" id="XP_025599243.1">
    <property type="nucleotide sequence ID" value="XM_025739624.1"/>
</dbReference>
<proteinExistence type="predicted"/>
<evidence type="ECO:0000313" key="2">
    <source>
        <dbReference type="EMBL" id="PWN98964.1"/>
    </source>
</evidence>
<protein>
    <submittedName>
        <fullName evidence="2">Uncharacterized protein</fullName>
    </submittedName>
</protein>
<organism evidence="2 3">
    <name type="scientific">Tilletiopsis washingtonensis</name>
    <dbReference type="NCBI Taxonomy" id="58919"/>
    <lineage>
        <taxon>Eukaryota</taxon>
        <taxon>Fungi</taxon>
        <taxon>Dikarya</taxon>
        <taxon>Basidiomycota</taxon>
        <taxon>Ustilaginomycotina</taxon>
        <taxon>Exobasidiomycetes</taxon>
        <taxon>Entylomatales</taxon>
        <taxon>Entylomatales incertae sedis</taxon>
        <taxon>Tilletiopsis</taxon>
    </lineage>
</organism>
<sequence length="269" mass="28568">MNVIDLTMDDEPAVAAPVPAPEPVVAVHALAAPVPGAAPAVDLDAAVAWCATRRARLAGEAHEHLQAADCRHQQTSSACAARASARPPSRLHPRPSRAHRRCHRTALRRLLRPPTCRCRTAGPRTWANMPGRAPRALYVREGAWLGPGDAGPRTAGCPAALLPCRAVRSGEEHLLERRALAAGSTLLLRVACRRPGLEISHNDYDGLERSRTSSRTASEHASTSWWVGWGVTQAEPTSTSIGGAVAGGGEGVEVSAQVITPPQASRRRR</sequence>
<evidence type="ECO:0000256" key="1">
    <source>
        <dbReference type="SAM" id="MobiDB-lite"/>
    </source>
</evidence>
<keyword evidence="3" id="KW-1185">Reference proteome</keyword>
<dbReference type="Proteomes" id="UP000245946">
    <property type="component" value="Unassembled WGS sequence"/>
</dbReference>
<feature type="compositionally biased region" description="Basic residues" evidence="1">
    <location>
        <begin position="89"/>
        <end position="99"/>
    </location>
</feature>
<evidence type="ECO:0000313" key="3">
    <source>
        <dbReference type="Proteomes" id="UP000245946"/>
    </source>
</evidence>
<dbReference type="AlphaFoldDB" id="A0A316ZD66"/>
<dbReference type="EMBL" id="KZ819289">
    <property type="protein sequence ID" value="PWN98964.1"/>
    <property type="molecule type" value="Genomic_DNA"/>
</dbReference>
<feature type="compositionally biased region" description="Low complexity" evidence="1">
    <location>
        <begin position="79"/>
        <end position="88"/>
    </location>
</feature>
<accession>A0A316ZD66</accession>
<name>A0A316ZD66_9BASI</name>
<gene>
    <name evidence="2" type="ORF">FA09DRAFT_237111</name>
</gene>